<dbReference type="PIRSF" id="PIRSF005651">
    <property type="entry name" value="HflC"/>
    <property type="match status" value="1"/>
</dbReference>
<evidence type="ECO:0000256" key="3">
    <source>
        <dbReference type="ARBA" id="ARBA00022692"/>
    </source>
</evidence>
<evidence type="ECO:0000256" key="6">
    <source>
        <dbReference type="PIRNR" id="PIRNR005651"/>
    </source>
</evidence>
<dbReference type="RefSeq" id="WP_191154709.1">
    <property type="nucleotide sequence ID" value="NZ_JACWUN010000006.1"/>
</dbReference>
<keyword evidence="3" id="KW-0812">Transmembrane</keyword>
<dbReference type="PANTHER" id="PTHR42911:SF1">
    <property type="entry name" value="MODULATOR OF FTSH PROTEASE HFLC"/>
    <property type="match status" value="1"/>
</dbReference>
<comment type="caution">
    <text evidence="8">The sequence shown here is derived from an EMBL/GenBank/DDBJ whole genome shotgun (WGS) entry which is preliminary data.</text>
</comment>
<sequence length="310" mass="35279">MKNGLLVVIILAAVLVGQDAFYTVNEAEQVVITQFGDPVRTVTDSGLNFKLPFVQNVNRFEKRILKWDGDPNQIPTKDMRFIWVNTTARWRITDPLVFYRTVFNIQGGLSRLDNILDSVVRDAVSSHLLAELVRGSDYKADAGEAFEVDGKEIGADEMIGRETIIRDVLSRASSSTPAYGIELVDIQIKRINYVEQVRERVYERMINERKQVAARYRSEGEGEKANILGEMDLQLQQIRSEAHRKVLETRGNADAQAAAIYADAYNQDKELYAFLRTMESYQKTLTKNGKLVISADSDYYKYLRTRDAGF</sequence>
<evidence type="ECO:0000313" key="9">
    <source>
        <dbReference type="Proteomes" id="UP000632828"/>
    </source>
</evidence>
<dbReference type="GO" id="GO:0016020">
    <property type="term" value="C:membrane"/>
    <property type="evidence" value="ECO:0007669"/>
    <property type="project" value="UniProtKB-SubCell"/>
</dbReference>
<keyword evidence="8" id="KW-0645">Protease</keyword>
<reference evidence="8" key="1">
    <citation type="submission" date="2020-09" db="EMBL/GenBank/DDBJ databases">
        <title>Pelobacter alkaliphilus sp. nov., a novel anaerobic arsenate-reducing bacterium from terrestrial mud volcano.</title>
        <authorList>
            <person name="Khomyakova M.A."/>
            <person name="Merkel A.Y."/>
            <person name="Slobodkin A.I."/>
        </authorList>
    </citation>
    <scope>NUCLEOTIDE SEQUENCE</scope>
    <source>
        <strain evidence="8">M08fum</strain>
    </source>
</reference>
<evidence type="ECO:0000313" key="8">
    <source>
        <dbReference type="EMBL" id="MBD1400329.1"/>
    </source>
</evidence>
<evidence type="ECO:0000256" key="1">
    <source>
        <dbReference type="ARBA" id="ARBA00004167"/>
    </source>
</evidence>
<keyword evidence="9" id="KW-1185">Reference proteome</keyword>
<feature type="domain" description="Band 7" evidence="7">
    <location>
        <begin position="19"/>
        <end position="205"/>
    </location>
</feature>
<dbReference type="AlphaFoldDB" id="A0A8J6R5J3"/>
<evidence type="ECO:0000256" key="2">
    <source>
        <dbReference type="ARBA" id="ARBA00007862"/>
    </source>
</evidence>
<dbReference type="GO" id="GO:0006508">
    <property type="term" value="P:proteolysis"/>
    <property type="evidence" value="ECO:0007669"/>
    <property type="project" value="UniProtKB-KW"/>
</dbReference>
<dbReference type="Proteomes" id="UP000632828">
    <property type="component" value="Unassembled WGS sequence"/>
</dbReference>
<proteinExistence type="inferred from homology"/>
<evidence type="ECO:0000256" key="5">
    <source>
        <dbReference type="ARBA" id="ARBA00023136"/>
    </source>
</evidence>
<comment type="function">
    <text evidence="6">HflC and HflK could regulate a protease.</text>
</comment>
<evidence type="ECO:0000259" key="7">
    <source>
        <dbReference type="SMART" id="SM00244"/>
    </source>
</evidence>
<dbReference type="NCBIfam" id="TIGR01932">
    <property type="entry name" value="hflC"/>
    <property type="match status" value="1"/>
</dbReference>
<keyword evidence="5" id="KW-0472">Membrane</keyword>
<organism evidence="8 9">
    <name type="scientific">Pelovirga terrestris</name>
    <dbReference type="NCBI Taxonomy" id="2771352"/>
    <lineage>
        <taxon>Bacteria</taxon>
        <taxon>Pseudomonadati</taxon>
        <taxon>Thermodesulfobacteriota</taxon>
        <taxon>Desulfuromonadia</taxon>
        <taxon>Geobacterales</taxon>
        <taxon>Geobacteraceae</taxon>
        <taxon>Pelovirga</taxon>
    </lineage>
</organism>
<dbReference type="PANTHER" id="PTHR42911">
    <property type="entry name" value="MODULATOR OF FTSH PROTEASE HFLC"/>
    <property type="match status" value="1"/>
</dbReference>
<dbReference type="InterPro" id="IPR001107">
    <property type="entry name" value="Band_7"/>
</dbReference>
<dbReference type="SMART" id="SM00244">
    <property type="entry name" value="PHB"/>
    <property type="match status" value="1"/>
</dbReference>
<name>A0A8J6R5J3_9BACT</name>
<dbReference type="GO" id="GO:0008233">
    <property type="term" value="F:peptidase activity"/>
    <property type="evidence" value="ECO:0007669"/>
    <property type="project" value="UniProtKB-KW"/>
</dbReference>
<keyword evidence="4" id="KW-1133">Transmembrane helix</keyword>
<keyword evidence="8" id="KW-0378">Hydrolase</keyword>
<dbReference type="Gene3D" id="3.30.479.30">
    <property type="entry name" value="Band 7 domain"/>
    <property type="match status" value="1"/>
</dbReference>
<comment type="subcellular location">
    <subcellularLocation>
        <location evidence="1">Membrane</location>
        <topology evidence="1">Single-pass membrane protein</topology>
    </subcellularLocation>
</comment>
<evidence type="ECO:0000256" key="4">
    <source>
        <dbReference type="ARBA" id="ARBA00022989"/>
    </source>
</evidence>
<dbReference type="SUPFAM" id="SSF117892">
    <property type="entry name" value="Band 7/SPFH domain"/>
    <property type="match status" value="1"/>
</dbReference>
<accession>A0A8J6R5J3</accession>
<dbReference type="InterPro" id="IPR036013">
    <property type="entry name" value="Band_7/SPFH_dom_sf"/>
</dbReference>
<dbReference type="InterPro" id="IPR010200">
    <property type="entry name" value="HflC"/>
</dbReference>
<gene>
    <name evidence="8" type="primary">hflC</name>
    <name evidence="8" type="ORF">ICT70_06570</name>
</gene>
<dbReference type="Pfam" id="PF01145">
    <property type="entry name" value="Band_7"/>
    <property type="match status" value="1"/>
</dbReference>
<protein>
    <recommendedName>
        <fullName evidence="6">Protein HflC</fullName>
    </recommendedName>
</protein>
<dbReference type="CDD" id="cd03405">
    <property type="entry name" value="SPFH_HflC"/>
    <property type="match status" value="1"/>
</dbReference>
<comment type="similarity">
    <text evidence="2 6">Belongs to the band 7/mec-2 family. HflC subfamily.</text>
</comment>
<dbReference type="EMBL" id="JACWUN010000006">
    <property type="protein sequence ID" value="MBD1400329.1"/>
    <property type="molecule type" value="Genomic_DNA"/>
</dbReference>